<dbReference type="Pfam" id="PF00293">
    <property type="entry name" value="NUDIX"/>
    <property type="match status" value="1"/>
</dbReference>
<keyword evidence="5" id="KW-1185">Reference proteome</keyword>
<dbReference type="SUPFAM" id="SSF55811">
    <property type="entry name" value="Nudix"/>
    <property type="match status" value="1"/>
</dbReference>
<dbReference type="Proteomes" id="UP000464597">
    <property type="component" value="Chromosome"/>
</dbReference>
<proteinExistence type="predicted"/>
<keyword evidence="2" id="KW-0378">Hydrolase</keyword>
<organism evidence="4 5">
    <name type="scientific">Rathayibacter festucae</name>
    <dbReference type="NCBI Taxonomy" id="110937"/>
    <lineage>
        <taxon>Bacteria</taxon>
        <taxon>Bacillati</taxon>
        <taxon>Actinomycetota</taxon>
        <taxon>Actinomycetes</taxon>
        <taxon>Micrococcales</taxon>
        <taxon>Microbacteriaceae</taxon>
        <taxon>Rathayibacter</taxon>
    </lineage>
</organism>
<evidence type="ECO:0000313" key="5">
    <source>
        <dbReference type="Proteomes" id="UP000464597"/>
    </source>
</evidence>
<dbReference type="Gene3D" id="3.90.79.10">
    <property type="entry name" value="Nucleoside Triphosphate Pyrophosphohydrolase"/>
    <property type="match status" value="1"/>
</dbReference>
<dbReference type="InterPro" id="IPR015797">
    <property type="entry name" value="NUDIX_hydrolase-like_dom_sf"/>
</dbReference>
<gene>
    <name evidence="4" type="ORF">GSU69_01430</name>
</gene>
<dbReference type="PANTHER" id="PTHR11839">
    <property type="entry name" value="UDP/ADP-SUGAR PYROPHOSPHATASE"/>
    <property type="match status" value="1"/>
</dbReference>
<reference evidence="5" key="1">
    <citation type="submission" date="2019-12" db="EMBL/GenBank/DDBJ databases">
        <title>Complete and draft genome sequences of new strains and members of some known species of the genus Rathayibacter isolated from plants.</title>
        <authorList>
            <person name="Tarlachkov S.V."/>
            <person name="Starodumova I.P."/>
            <person name="Dorofeeva L.V."/>
            <person name="Prisyazhnaya N.V."/>
            <person name="Leyn S."/>
            <person name="Zlamal J."/>
            <person name="Elan M."/>
            <person name="Osterman A.L."/>
            <person name="Nadler S."/>
            <person name="Subbotin S.A."/>
            <person name="Evtushenko L.I."/>
        </authorList>
    </citation>
    <scope>NUCLEOTIDE SEQUENCE [LARGE SCALE GENOMIC DNA]</scope>
    <source>
        <strain evidence="5">VKM Ac-2802</strain>
    </source>
</reference>
<dbReference type="CDD" id="cd24161">
    <property type="entry name" value="NUDIX_ADPRase_Ndx2"/>
    <property type="match status" value="1"/>
</dbReference>
<accession>A0ABX6H4P5</accession>
<dbReference type="InterPro" id="IPR000086">
    <property type="entry name" value="NUDIX_hydrolase_dom"/>
</dbReference>
<name>A0ABX6H4P5_9MICO</name>
<comment type="cofactor">
    <cofactor evidence="1">
        <name>Mg(2+)</name>
        <dbReference type="ChEBI" id="CHEBI:18420"/>
    </cofactor>
</comment>
<evidence type="ECO:0000256" key="1">
    <source>
        <dbReference type="ARBA" id="ARBA00001946"/>
    </source>
</evidence>
<evidence type="ECO:0000259" key="3">
    <source>
        <dbReference type="PROSITE" id="PS51462"/>
    </source>
</evidence>
<dbReference type="EMBL" id="CP047180">
    <property type="protein sequence ID" value="QHC64637.1"/>
    <property type="molecule type" value="Genomic_DNA"/>
</dbReference>
<dbReference type="PROSITE" id="PS51462">
    <property type="entry name" value="NUDIX"/>
    <property type="match status" value="1"/>
</dbReference>
<evidence type="ECO:0000256" key="2">
    <source>
        <dbReference type="ARBA" id="ARBA00022801"/>
    </source>
</evidence>
<protein>
    <submittedName>
        <fullName evidence="4">NUDIX domain-containing protein</fullName>
    </submittedName>
</protein>
<dbReference type="PANTHER" id="PTHR11839:SF18">
    <property type="entry name" value="NUDIX HYDROLASE DOMAIN-CONTAINING PROTEIN"/>
    <property type="match status" value="1"/>
</dbReference>
<sequence length="195" mass="22023">MPEQPAFPEHSGQHGRVEQLSTRIAYETPWIRVREDEVRWPGGVEGVYSVVERADYALIIPRERDGFWLVEQYRYPIGRRTWEFPSGGWPHDSPGGDAEALARAELREETGLRAGRLRPLGRLSEADGFVAQSFDVFLAEDLEHGEPEREETEQDMRQQWFPDAEVAAMVRSGAIVGTSDVAALGLFWLDRGLGS</sequence>
<feature type="domain" description="Nudix hydrolase" evidence="3">
    <location>
        <begin position="50"/>
        <end position="183"/>
    </location>
</feature>
<evidence type="ECO:0000313" key="4">
    <source>
        <dbReference type="EMBL" id="QHC64637.1"/>
    </source>
</evidence>